<dbReference type="Proteomes" id="UP001417504">
    <property type="component" value="Unassembled WGS sequence"/>
</dbReference>
<dbReference type="AlphaFoldDB" id="A0AAP0P7U2"/>
<organism evidence="1 2">
    <name type="scientific">Stephania japonica</name>
    <dbReference type="NCBI Taxonomy" id="461633"/>
    <lineage>
        <taxon>Eukaryota</taxon>
        <taxon>Viridiplantae</taxon>
        <taxon>Streptophyta</taxon>
        <taxon>Embryophyta</taxon>
        <taxon>Tracheophyta</taxon>
        <taxon>Spermatophyta</taxon>
        <taxon>Magnoliopsida</taxon>
        <taxon>Ranunculales</taxon>
        <taxon>Menispermaceae</taxon>
        <taxon>Menispermoideae</taxon>
        <taxon>Cissampelideae</taxon>
        <taxon>Stephania</taxon>
    </lineage>
</organism>
<sequence>MVMTKRWILPKKSTTTTTTSVQPQPLSLLCLIPSIGTPSVSLSAQICRPIDHFNPTPPPPRSVPPPSLFFPHFAMGPLMLRAGSYFSARQGRRPLPYN</sequence>
<evidence type="ECO:0000313" key="2">
    <source>
        <dbReference type="Proteomes" id="UP001417504"/>
    </source>
</evidence>
<name>A0AAP0P7U2_9MAGN</name>
<protein>
    <submittedName>
        <fullName evidence="1">Uncharacterized protein</fullName>
    </submittedName>
</protein>
<accession>A0AAP0P7U2</accession>
<keyword evidence="2" id="KW-1185">Reference proteome</keyword>
<comment type="caution">
    <text evidence="1">The sequence shown here is derived from an EMBL/GenBank/DDBJ whole genome shotgun (WGS) entry which is preliminary data.</text>
</comment>
<proteinExistence type="predicted"/>
<evidence type="ECO:0000313" key="1">
    <source>
        <dbReference type="EMBL" id="KAK9130661.1"/>
    </source>
</evidence>
<dbReference type="EMBL" id="JBBNAE010000004">
    <property type="protein sequence ID" value="KAK9130661.1"/>
    <property type="molecule type" value="Genomic_DNA"/>
</dbReference>
<reference evidence="1 2" key="1">
    <citation type="submission" date="2024-01" db="EMBL/GenBank/DDBJ databases">
        <title>Genome assemblies of Stephania.</title>
        <authorList>
            <person name="Yang L."/>
        </authorList>
    </citation>
    <scope>NUCLEOTIDE SEQUENCE [LARGE SCALE GENOMIC DNA]</scope>
    <source>
        <strain evidence="1">QJT</strain>
        <tissue evidence="1">Leaf</tissue>
    </source>
</reference>
<gene>
    <name evidence="1" type="ORF">Sjap_011148</name>
</gene>